<dbReference type="EMBL" id="JAHMHR010000021">
    <property type="protein sequence ID" value="KAK1675452.1"/>
    <property type="molecule type" value="Genomic_DNA"/>
</dbReference>
<keyword evidence="1" id="KW-0812">Transmembrane</keyword>
<dbReference type="Proteomes" id="UP001224890">
    <property type="component" value="Unassembled WGS sequence"/>
</dbReference>
<proteinExistence type="predicted"/>
<accession>A0AAJ0AN76</accession>
<keyword evidence="3" id="KW-1185">Reference proteome</keyword>
<feature type="transmembrane region" description="Helical" evidence="1">
    <location>
        <begin position="75"/>
        <end position="95"/>
    </location>
</feature>
<gene>
    <name evidence="2" type="ORF">BDP55DRAFT_768558</name>
</gene>
<dbReference type="GeneID" id="85465555"/>
<keyword evidence="1" id="KW-1133">Transmembrane helix</keyword>
<dbReference type="AlphaFoldDB" id="A0AAJ0AN76"/>
<sequence>MYFEFPPDSSLTAMEDAIGLSCIFRNMQQNPKRAGCRNQTRRSSQYLRNFLNSITKPETLPKTSSQYLISFKMQFSTLFVAAVALVLPAAVSAGYCQGTTCIDSIKNFECPKQCPKDGTCVLNKAC</sequence>
<evidence type="ECO:0000313" key="2">
    <source>
        <dbReference type="EMBL" id="KAK1675452.1"/>
    </source>
</evidence>
<name>A0AAJ0AN76_9PEZI</name>
<organism evidence="2 3">
    <name type="scientific">Colletotrichum godetiae</name>
    <dbReference type="NCBI Taxonomy" id="1209918"/>
    <lineage>
        <taxon>Eukaryota</taxon>
        <taxon>Fungi</taxon>
        <taxon>Dikarya</taxon>
        <taxon>Ascomycota</taxon>
        <taxon>Pezizomycotina</taxon>
        <taxon>Sordariomycetes</taxon>
        <taxon>Hypocreomycetidae</taxon>
        <taxon>Glomerellales</taxon>
        <taxon>Glomerellaceae</taxon>
        <taxon>Colletotrichum</taxon>
        <taxon>Colletotrichum acutatum species complex</taxon>
    </lineage>
</organism>
<dbReference type="RefSeq" id="XP_060429455.1">
    <property type="nucleotide sequence ID" value="XM_060581029.1"/>
</dbReference>
<protein>
    <submittedName>
        <fullName evidence="2">Uncharacterized protein</fullName>
    </submittedName>
</protein>
<comment type="caution">
    <text evidence="2">The sequence shown here is derived from an EMBL/GenBank/DDBJ whole genome shotgun (WGS) entry which is preliminary data.</text>
</comment>
<keyword evidence="1" id="KW-0472">Membrane</keyword>
<evidence type="ECO:0000256" key="1">
    <source>
        <dbReference type="SAM" id="Phobius"/>
    </source>
</evidence>
<reference evidence="2" key="1">
    <citation type="submission" date="2021-06" db="EMBL/GenBank/DDBJ databases">
        <title>Comparative genomics, transcriptomics and evolutionary studies reveal genomic signatures of adaptation to plant cell wall in hemibiotrophic fungi.</title>
        <authorList>
            <consortium name="DOE Joint Genome Institute"/>
            <person name="Baroncelli R."/>
            <person name="Diaz J.F."/>
            <person name="Benocci T."/>
            <person name="Peng M."/>
            <person name="Battaglia E."/>
            <person name="Haridas S."/>
            <person name="Andreopoulos W."/>
            <person name="Labutti K."/>
            <person name="Pangilinan J."/>
            <person name="Floch G.L."/>
            <person name="Makela M.R."/>
            <person name="Henrissat B."/>
            <person name="Grigoriev I.V."/>
            <person name="Crouch J.A."/>
            <person name="De Vries R.P."/>
            <person name="Sukno S.A."/>
            <person name="Thon M.R."/>
        </authorList>
    </citation>
    <scope>NUCLEOTIDE SEQUENCE</scope>
    <source>
        <strain evidence="2">CBS 193.32</strain>
    </source>
</reference>
<evidence type="ECO:0000313" key="3">
    <source>
        <dbReference type="Proteomes" id="UP001224890"/>
    </source>
</evidence>